<dbReference type="InterPro" id="IPR003723">
    <property type="entry name" value="Precorrin-6x_reduct"/>
</dbReference>
<evidence type="ECO:0000256" key="3">
    <source>
        <dbReference type="ARBA" id="ARBA00023002"/>
    </source>
</evidence>
<dbReference type="GO" id="GO:0016994">
    <property type="term" value="F:precorrin-6A reductase activity"/>
    <property type="evidence" value="ECO:0007669"/>
    <property type="project" value="InterPro"/>
</dbReference>
<sequence>MLSAEYKRVLILGGTGEAAELGAKVASITGIEAIASLAGRTREPSVPSGNVRIGGFGGVEGLVEYLRQMKIDLLIDATHPFANQISFNAAAAANEVDIPRLMLIRPAWEKVTGDRWIEVESNSAAAEVLKNQAKRVFLTVGRQELGTFAHLQDIWFLMRMIDPPGQDALVPPGMILCDRGPFVLGNEKKILIQYNIDTIVSKNSGGDATYAKILAARELGVQVVIVKRPKVPAGEQVADVDSAVAWLLNKLHC</sequence>
<keyword evidence="5" id="KW-1185">Reference proteome</keyword>
<dbReference type="Pfam" id="PF02571">
    <property type="entry name" value="CbiJ"/>
    <property type="match status" value="1"/>
</dbReference>
<dbReference type="NCBIfam" id="TIGR00715">
    <property type="entry name" value="precor6x_red"/>
    <property type="match status" value="1"/>
</dbReference>
<keyword evidence="2" id="KW-0169">Cobalamin biosynthesis</keyword>
<organism evidence="4 5">
    <name type="scientific">Nostoc cycadae WK-1</name>
    <dbReference type="NCBI Taxonomy" id="1861711"/>
    <lineage>
        <taxon>Bacteria</taxon>
        <taxon>Bacillati</taxon>
        <taxon>Cyanobacteriota</taxon>
        <taxon>Cyanophyceae</taxon>
        <taxon>Nostocales</taxon>
        <taxon>Nostocaceae</taxon>
        <taxon>Nostoc</taxon>
    </lineage>
</organism>
<dbReference type="AlphaFoldDB" id="A0A2H6LPU7"/>
<name>A0A2H6LPU7_9NOSO</name>
<evidence type="ECO:0000313" key="4">
    <source>
        <dbReference type="EMBL" id="GBE95234.1"/>
    </source>
</evidence>
<evidence type="ECO:0000313" key="5">
    <source>
        <dbReference type="Proteomes" id="UP000236527"/>
    </source>
</evidence>
<dbReference type="PANTHER" id="PTHR36925">
    <property type="entry name" value="COBALT-PRECORRIN-6A REDUCTASE"/>
    <property type="match status" value="1"/>
</dbReference>
<accession>A0A2H6LPU7</accession>
<dbReference type="Proteomes" id="UP000236527">
    <property type="component" value="Unassembled WGS sequence"/>
</dbReference>
<proteinExistence type="predicted"/>
<comment type="caution">
    <text evidence="4">The sequence shown here is derived from an EMBL/GenBank/DDBJ whole genome shotgun (WGS) entry which is preliminary data.</text>
</comment>
<dbReference type="EMBL" id="BDGE01000101">
    <property type="protein sequence ID" value="GBE95234.1"/>
    <property type="molecule type" value="Genomic_DNA"/>
</dbReference>
<protein>
    <submittedName>
        <fullName evidence="4">Precorrin-6A reductase</fullName>
    </submittedName>
</protein>
<keyword evidence="3" id="KW-0560">Oxidoreductase</keyword>
<dbReference type="GO" id="GO:0009236">
    <property type="term" value="P:cobalamin biosynthetic process"/>
    <property type="evidence" value="ECO:0007669"/>
    <property type="project" value="UniProtKB-UniPathway"/>
</dbReference>
<comment type="pathway">
    <text evidence="1">Cofactor biosynthesis; adenosylcobalamin biosynthesis.</text>
</comment>
<reference evidence="5" key="1">
    <citation type="journal article" date="2018" name="Genome Announc.">
        <title>Draft Genome Sequence of the Nitrogen-Fixing and Hormogonia-Inducing Cyanobacterium Nostoc cycadae Strain WK-1, Isolated from the Coralloid Roots of Cycas revoluta.</title>
        <authorList>
            <person name="Kanesaki Y."/>
            <person name="Hirose M."/>
            <person name="Hirose Y."/>
            <person name="Fujisawa T."/>
            <person name="Nakamura Y."/>
            <person name="Watanabe S."/>
            <person name="Matsunaga S."/>
            <person name="Uchida H."/>
            <person name="Murakami A."/>
        </authorList>
    </citation>
    <scope>NUCLEOTIDE SEQUENCE [LARGE SCALE GENOMIC DNA]</scope>
    <source>
        <strain evidence="5">WK-1</strain>
    </source>
</reference>
<evidence type="ECO:0000256" key="2">
    <source>
        <dbReference type="ARBA" id="ARBA00022573"/>
    </source>
</evidence>
<evidence type="ECO:0000256" key="1">
    <source>
        <dbReference type="ARBA" id="ARBA00004953"/>
    </source>
</evidence>
<dbReference type="NCBIfam" id="NF005968">
    <property type="entry name" value="PRK08057.1-2"/>
    <property type="match status" value="1"/>
</dbReference>
<dbReference type="RefSeq" id="WP_103126712.1">
    <property type="nucleotide sequence ID" value="NZ_DF978445.1"/>
</dbReference>
<dbReference type="UniPathway" id="UPA00148"/>
<dbReference type="PROSITE" id="PS51014">
    <property type="entry name" value="COBK_CBIJ"/>
    <property type="match status" value="1"/>
</dbReference>
<dbReference type="PANTHER" id="PTHR36925:SF1">
    <property type="entry name" value="COBALT-PRECORRIN-6A REDUCTASE"/>
    <property type="match status" value="1"/>
</dbReference>
<gene>
    <name evidence="4" type="ORF">NCWK1_5019</name>
</gene>